<evidence type="ECO:0000256" key="5">
    <source>
        <dbReference type="ARBA" id="ARBA00022989"/>
    </source>
</evidence>
<proteinExistence type="inferred from homology"/>
<evidence type="ECO:0000313" key="8">
    <source>
        <dbReference type="EMBL" id="OQS32085.1"/>
    </source>
</evidence>
<evidence type="ECO:0000256" key="2">
    <source>
        <dbReference type="ARBA" id="ARBA00005262"/>
    </source>
</evidence>
<evidence type="ECO:0000256" key="6">
    <source>
        <dbReference type="ARBA" id="ARBA00023136"/>
    </source>
</evidence>
<dbReference type="PANTHER" id="PTHR43663:SF1">
    <property type="entry name" value="CHROMATE TRANSPORTER"/>
    <property type="match status" value="1"/>
</dbReference>
<accession>A0A1W0CBH6</accession>
<evidence type="ECO:0000256" key="4">
    <source>
        <dbReference type="ARBA" id="ARBA00022692"/>
    </source>
</evidence>
<dbReference type="EMBL" id="MUKV01000051">
    <property type="protein sequence ID" value="OQS32085.1"/>
    <property type="molecule type" value="Genomic_DNA"/>
</dbReference>
<dbReference type="InterPro" id="IPR052518">
    <property type="entry name" value="CHR_Transporter"/>
</dbReference>
<dbReference type="PANTHER" id="PTHR43663">
    <property type="entry name" value="CHROMATE TRANSPORT PROTEIN-RELATED"/>
    <property type="match status" value="1"/>
</dbReference>
<keyword evidence="5 7" id="KW-1133">Transmembrane helix</keyword>
<sequence>MILLVLLWQFSLLSLVAVGGANVLIPELQRLVMEQGWMSGREFAALFAIAQAAPGPNVLVVCLIGWQVAGVPGALVSMVGICGPSSVLSFYVARWWQRYQQAPLTRAIQRGLAPLTIGLVAASACLLSQAANASVGAWLLCGAVAIAAWRTTLNPLWLLSAGALLGGLGLL</sequence>
<evidence type="ECO:0000256" key="1">
    <source>
        <dbReference type="ARBA" id="ARBA00004651"/>
    </source>
</evidence>
<evidence type="ECO:0000313" key="9">
    <source>
        <dbReference type="Proteomes" id="UP000192721"/>
    </source>
</evidence>
<gene>
    <name evidence="8" type="ORF">B0T45_22245</name>
</gene>
<feature type="transmembrane region" description="Helical" evidence="7">
    <location>
        <begin position="6"/>
        <end position="25"/>
    </location>
</feature>
<dbReference type="Proteomes" id="UP000192721">
    <property type="component" value="Unassembled WGS sequence"/>
</dbReference>
<feature type="transmembrane region" description="Helical" evidence="7">
    <location>
        <begin position="46"/>
        <end position="68"/>
    </location>
</feature>
<comment type="caution">
    <text evidence="8">The sequence shown here is derived from an EMBL/GenBank/DDBJ whole genome shotgun (WGS) entry which is preliminary data.</text>
</comment>
<dbReference type="GO" id="GO:0005886">
    <property type="term" value="C:plasma membrane"/>
    <property type="evidence" value="ECO:0007669"/>
    <property type="project" value="UniProtKB-SubCell"/>
</dbReference>
<evidence type="ECO:0000256" key="7">
    <source>
        <dbReference type="SAM" id="Phobius"/>
    </source>
</evidence>
<reference evidence="8 9" key="1">
    <citation type="submission" date="2017-02" db="EMBL/GenBank/DDBJ databases">
        <title>Chromobacterium haemolyticum H5244.</title>
        <authorList>
            <person name="Gulvik C.A."/>
        </authorList>
    </citation>
    <scope>NUCLEOTIDE SEQUENCE [LARGE SCALE GENOMIC DNA]</scope>
    <source>
        <strain evidence="8 9">H5244</strain>
    </source>
</reference>
<protein>
    <submittedName>
        <fullName evidence="8">Chromate transporter</fullName>
    </submittedName>
</protein>
<keyword evidence="4 7" id="KW-0812">Transmembrane</keyword>
<dbReference type="AlphaFoldDB" id="A0A1W0CBH6"/>
<organism evidence="8 9">
    <name type="scientific">Chromobacterium haemolyticum</name>
    <dbReference type="NCBI Taxonomy" id="394935"/>
    <lineage>
        <taxon>Bacteria</taxon>
        <taxon>Pseudomonadati</taxon>
        <taxon>Pseudomonadota</taxon>
        <taxon>Betaproteobacteria</taxon>
        <taxon>Neisseriales</taxon>
        <taxon>Chromobacteriaceae</taxon>
        <taxon>Chromobacterium</taxon>
    </lineage>
</organism>
<evidence type="ECO:0000256" key="3">
    <source>
        <dbReference type="ARBA" id="ARBA00022475"/>
    </source>
</evidence>
<dbReference type="RefSeq" id="WP_081557018.1">
    <property type="nucleotide sequence ID" value="NZ_MUKV01000051.1"/>
</dbReference>
<dbReference type="GO" id="GO:0015109">
    <property type="term" value="F:chromate transmembrane transporter activity"/>
    <property type="evidence" value="ECO:0007669"/>
    <property type="project" value="InterPro"/>
</dbReference>
<comment type="subcellular location">
    <subcellularLocation>
        <location evidence="1">Cell membrane</location>
        <topology evidence="1">Multi-pass membrane protein</topology>
    </subcellularLocation>
</comment>
<feature type="transmembrane region" description="Helical" evidence="7">
    <location>
        <begin position="112"/>
        <end position="131"/>
    </location>
</feature>
<dbReference type="Pfam" id="PF02417">
    <property type="entry name" value="Chromate_transp"/>
    <property type="match status" value="1"/>
</dbReference>
<feature type="transmembrane region" description="Helical" evidence="7">
    <location>
        <begin position="74"/>
        <end position="92"/>
    </location>
</feature>
<dbReference type="InterPro" id="IPR003370">
    <property type="entry name" value="Chromate_transpt"/>
</dbReference>
<comment type="similarity">
    <text evidence="2">Belongs to the chromate ion transporter (CHR) (TC 2.A.51) family.</text>
</comment>
<keyword evidence="6 7" id="KW-0472">Membrane</keyword>
<feature type="transmembrane region" description="Helical" evidence="7">
    <location>
        <begin position="137"/>
        <end position="170"/>
    </location>
</feature>
<keyword evidence="3" id="KW-1003">Cell membrane</keyword>
<name>A0A1W0CBH6_9NEIS</name>